<comment type="similarity">
    <text evidence="2 11">Belongs to the glyoxalase I family.</text>
</comment>
<dbReference type="EMBL" id="CP031039">
    <property type="protein sequence ID" value="QDZ22051.1"/>
    <property type="molecule type" value="Genomic_DNA"/>
</dbReference>
<dbReference type="NCBIfam" id="TIGR00068">
    <property type="entry name" value="glyox_I"/>
    <property type="match status" value="2"/>
</dbReference>
<dbReference type="InterPro" id="IPR029068">
    <property type="entry name" value="Glyas_Bleomycin-R_OHBP_Dase"/>
</dbReference>
<comment type="pathway">
    <text evidence="1 11">Secondary metabolite metabolism; methylglyoxal degradation; (R)-lactate from methylglyoxal: step 1/2.</text>
</comment>
<dbReference type="AlphaFoldDB" id="A0A5B8MP13"/>
<feature type="domain" description="VOC" evidence="12">
    <location>
        <begin position="11"/>
        <end position="150"/>
    </location>
</feature>
<organism evidence="13 14">
    <name type="scientific">Chloropicon primus</name>
    <dbReference type="NCBI Taxonomy" id="1764295"/>
    <lineage>
        <taxon>Eukaryota</taxon>
        <taxon>Viridiplantae</taxon>
        <taxon>Chlorophyta</taxon>
        <taxon>Chloropicophyceae</taxon>
        <taxon>Chloropicales</taxon>
        <taxon>Chloropicaceae</taxon>
        <taxon>Chloropicon</taxon>
    </lineage>
</organism>
<evidence type="ECO:0000256" key="3">
    <source>
        <dbReference type="ARBA" id="ARBA00012081"/>
    </source>
</evidence>
<gene>
    <name evidence="13" type="ORF">A3770_06p45690</name>
</gene>
<feature type="domain" description="VOC" evidence="12">
    <location>
        <begin position="162"/>
        <end position="320"/>
    </location>
</feature>
<keyword evidence="5 10" id="KW-0479">Metal-binding</keyword>
<accession>A0A5B8MP13</accession>
<dbReference type="GO" id="GO:0046872">
    <property type="term" value="F:metal ion binding"/>
    <property type="evidence" value="ECO:0007669"/>
    <property type="project" value="UniProtKB-UniRule"/>
</dbReference>
<dbReference type="PROSITE" id="PS00934">
    <property type="entry name" value="GLYOXALASE_I_1"/>
    <property type="match status" value="2"/>
</dbReference>
<comment type="catalytic activity">
    <reaction evidence="8 11">
        <text>(R)-S-lactoylglutathione = methylglyoxal + glutathione</text>
        <dbReference type="Rhea" id="RHEA:19069"/>
        <dbReference type="ChEBI" id="CHEBI:17158"/>
        <dbReference type="ChEBI" id="CHEBI:57474"/>
        <dbReference type="ChEBI" id="CHEBI:57925"/>
        <dbReference type="EC" id="4.4.1.5"/>
    </reaction>
</comment>
<feature type="active site" description="Proton donor/acceptor" evidence="9">
    <location>
        <position position="146"/>
    </location>
</feature>
<protein>
    <recommendedName>
        <fullName evidence="4 11">Lactoylglutathione lyase</fullName>
        <ecNumber evidence="3 11">4.4.1.5</ecNumber>
    </recommendedName>
    <alternativeName>
        <fullName evidence="11">Glyoxalase I</fullName>
    </alternativeName>
</protein>
<keyword evidence="6 10" id="KW-0862">Zinc</keyword>
<evidence type="ECO:0000256" key="1">
    <source>
        <dbReference type="ARBA" id="ARBA00005008"/>
    </source>
</evidence>
<dbReference type="InterPro" id="IPR018146">
    <property type="entry name" value="Glyoxalase_1_CS"/>
</dbReference>
<dbReference type="UniPathway" id="UPA00619">
    <property type="reaction ID" value="UER00675"/>
</dbReference>
<dbReference type="OrthoDB" id="16820at2759"/>
<dbReference type="STRING" id="1764295.A0A5B8MP13"/>
<evidence type="ECO:0000256" key="7">
    <source>
        <dbReference type="ARBA" id="ARBA00023239"/>
    </source>
</evidence>
<keyword evidence="7 11" id="KW-0456">Lyase</keyword>
<dbReference type="SUPFAM" id="SSF54593">
    <property type="entry name" value="Glyoxalase/Bleomycin resistance protein/Dihydroxybiphenyl dioxygenase"/>
    <property type="match status" value="2"/>
</dbReference>
<comment type="cofactor">
    <cofactor evidence="10">
        <name>Zn(2+)</name>
        <dbReference type="ChEBI" id="CHEBI:29105"/>
    </cofactor>
    <text evidence="10">Binds 1 zinc ion per subunit. In the homodimer, two zinc ions are bound between subunits.</text>
</comment>
<evidence type="ECO:0000313" key="14">
    <source>
        <dbReference type="Proteomes" id="UP000316726"/>
    </source>
</evidence>
<dbReference type="CDD" id="cd07233">
    <property type="entry name" value="GlxI_Zn"/>
    <property type="match status" value="2"/>
</dbReference>
<feature type="binding site" evidence="10">
    <location>
        <position position="14"/>
    </location>
    <ligand>
        <name>Zn(2+)</name>
        <dbReference type="ChEBI" id="CHEBI:29105"/>
        <note>ligand shared between dimeric partners</note>
    </ligand>
</feature>
<dbReference type="Gene3D" id="3.10.180.10">
    <property type="entry name" value="2,3-Dihydroxybiphenyl 1,2-Dioxygenase, domain 1"/>
    <property type="match status" value="2"/>
</dbReference>
<evidence type="ECO:0000256" key="9">
    <source>
        <dbReference type="PIRSR" id="PIRSR604361-1"/>
    </source>
</evidence>
<dbReference type="PROSITE" id="PS51819">
    <property type="entry name" value="VOC"/>
    <property type="match status" value="2"/>
</dbReference>
<evidence type="ECO:0000256" key="11">
    <source>
        <dbReference type="RuleBase" id="RU361179"/>
    </source>
</evidence>
<evidence type="ECO:0000256" key="8">
    <source>
        <dbReference type="ARBA" id="ARBA00048273"/>
    </source>
</evidence>
<dbReference type="EC" id="4.4.1.5" evidence="3 11"/>
<comment type="function">
    <text evidence="11">Catalyzes the conversion of hemimercaptal, formed from methylglyoxal and glutathione, to S-lactoylglutathione.</text>
</comment>
<dbReference type="PANTHER" id="PTHR10374:SF30">
    <property type="entry name" value="LACTOYLGLUTATHIONE LYASE"/>
    <property type="match status" value="1"/>
</dbReference>
<evidence type="ECO:0000256" key="4">
    <source>
        <dbReference type="ARBA" id="ARBA00018701"/>
    </source>
</evidence>
<evidence type="ECO:0000259" key="12">
    <source>
        <dbReference type="PROSITE" id="PS51819"/>
    </source>
</evidence>
<name>A0A5B8MP13_9CHLO</name>
<dbReference type="Proteomes" id="UP000316726">
    <property type="component" value="Chromosome 6"/>
</dbReference>
<reference evidence="13 14" key="1">
    <citation type="submission" date="2018-07" db="EMBL/GenBank/DDBJ databases">
        <title>The complete nuclear genome of the prasinophyte Chloropicon primus (CCMP1205).</title>
        <authorList>
            <person name="Pombert J.-F."/>
            <person name="Otis C."/>
            <person name="Turmel M."/>
            <person name="Lemieux C."/>
        </authorList>
    </citation>
    <scope>NUCLEOTIDE SEQUENCE [LARGE SCALE GENOMIC DNA]</scope>
    <source>
        <strain evidence="13 14">CCMP1205</strain>
    </source>
</reference>
<evidence type="ECO:0000313" key="13">
    <source>
        <dbReference type="EMBL" id="QDZ22051.1"/>
    </source>
</evidence>
<feature type="binding site" evidence="10">
    <location>
        <position position="100"/>
    </location>
    <ligand>
        <name>Zn(2+)</name>
        <dbReference type="ChEBI" id="CHEBI:29105"/>
        <note>ligand shared between dimeric partners</note>
    </ligand>
</feature>
<proteinExistence type="inferred from homology"/>
<dbReference type="InterPro" id="IPR004361">
    <property type="entry name" value="Glyoxalase_1"/>
</dbReference>
<evidence type="ECO:0000256" key="10">
    <source>
        <dbReference type="PIRSR" id="PIRSR604361-3"/>
    </source>
</evidence>
<evidence type="ECO:0000256" key="6">
    <source>
        <dbReference type="ARBA" id="ARBA00022833"/>
    </source>
</evidence>
<dbReference type="InterPro" id="IPR037523">
    <property type="entry name" value="VOC_core"/>
</dbReference>
<dbReference type="PANTHER" id="PTHR10374">
    <property type="entry name" value="LACTOYLGLUTATHIONE LYASE GLYOXALASE I"/>
    <property type="match status" value="1"/>
</dbReference>
<sequence>MSSNAKANRPYWQQTMLRVKDAERSVAFYEKSLGFQLLSKWDFPQWEFSLYFMGTPMPGEGGKGGNVFDRDLVTLELTHNWGEDQPPIHPGNKDRDGFGHIAVAVDDVYAASDKLLAEGVEFKKKPDEGRMKGLAFALDPDGYWVEIVKREGTVDSGCPEFALAQTMLRIKDPSKSIPFYTEQFGMRLLAERHYGKDKGDFSLYFLANEADVEGETTPDPTTPEAMQHIKSHLYPNAVPVLELTHNHGTESDSDFQHNNGNVEPRRGFGHIGFLVDDVYEFSKGLEGAGVEFHKKPDDGSMKGLAFCLDPDGYWIEIINRGMNPESFK</sequence>
<feature type="binding site" evidence="10">
    <location>
        <position position="76"/>
    </location>
    <ligand>
        <name>Zn(2+)</name>
        <dbReference type="ChEBI" id="CHEBI:29105"/>
        <note>ligand shared between dimeric partners</note>
    </ligand>
</feature>
<dbReference type="Pfam" id="PF00903">
    <property type="entry name" value="Glyoxalase"/>
    <property type="match status" value="2"/>
</dbReference>
<evidence type="ECO:0000256" key="2">
    <source>
        <dbReference type="ARBA" id="ARBA00010363"/>
    </source>
</evidence>
<feature type="binding site" evidence="10">
    <location>
        <position position="146"/>
    </location>
    <ligand>
        <name>Zn(2+)</name>
        <dbReference type="ChEBI" id="CHEBI:29105"/>
        <note>ligand shared between dimeric partners</note>
    </ligand>
</feature>
<evidence type="ECO:0000256" key="5">
    <source>
        <dbReference type="ARBA" id="ARBA00022723"/>
    </source>
</evidence>
<dbReference type="InterPro" id="IPR004360">
    <property type="entry name" value="Glyas_Fos-R_dOase_dom"/>
</dbReference>
<dbReference type="GO" id="GO:0004462">
    <property type="term" value="F:lactoylglutathione lyase activity"/>
    <property type="evidence" value="ECO:0007669"/>
    <property type="project" value="UniProtKB-UniRule"/>
</dbReference>
<dbReference type="PROSITE" id="PS00935">
    <property type="entry name" value="GLYOXALASE_I_2"/>
    <property type="match status" value="2"/>
</dbReference>
<keyword evidence="14" id="KW-1185">Reference proteome</keyword>